<dbReference type="GO" id="GO:0004197">
    <property type="term" value="F:cysteine-type endopeptidase activity"/>
    <property type="evidence" value="ECO:0007669"/>
    <property type="project" value="InterPro"/>
</dbReference>
<dbReference type="EMBL" id="LO017727">
    <property type="protein sequence ID" value="CRH04906.1"/>
    <property type="molecule type" value="Genomic_DNA"/>
</dbReference>
<sequence>MKPMRALNVLTLLIVGLSFPPIQAVSSAGINTSQPSEAKWHYSPMEKGAVTAFKQLEYRYRIHPLLDDTDSLPLTGFEQNQIGYARLESTLFETNTKGEQQLKRTIYGEQLNYSSNNGTEKVHKFPLDGKSYRLLKRRDGKHLLTPLKGFKPDQKGRQRILKWHQSEPLYRQLGKWLAGITWKAGSWVPLPSKILKPLGVKHASVQWQGMEERWHRPIHRFVVRWGANQPLVKMLGRLSGELFVDHSSGRPMQLLLTGPAEGVTYQQKHLRLRKAGVMNSVRVWNYSDTPMWGLHVKPIPQIAPASGIKAMDVSSDGKTLAFLSNEGQLSLWDIPLRRSRATFADSSDTLFFAPHGELLGMISYTGATHGYMTAGKPKPFGSGPKEAMRFDVEKRPKASTHLGIYPVLGYPDGTVAMLNMGWKKSLPMHFKLEQGGIAALGSNRQGNRLATLSKNGTLTLWALKFKGCSTADRLKSWCKTLKASQRSLLAQKTGIANPGQIKQLFLDPDGNWIGWLDGHKSLNRWWIDKDGLEQTPQVGTVGDLNLAATRLLTDYGVWDLRTRTPQIVKRWSKAAGQREVALSPQGETAFISQTSAEETAIEMWDLNTGTLLQKIKPSSWAIKMTTPMINGEVVLLGNGTSGTWDLKQPSFRAQSLAFTPNNLDLGRSDQGLVLGMRWDQGAWFAPLKGGGEEQKPIAGFWQSSALSQDGRLLLGDSLGQIQIHSLDSTKTPATKKLSPPSPIREAIFVSNAGTVDHITISGDGRLIAWREKENKPIWTQSLNLYSPNQAAIATNPGGKVIAVGPIHHPEGGFWNKNIPLIQLRDTTTGEIIREMDPHWGLGSNIHLALNDSGSILVAGGDNGTLYLYDTASGVTRGKIQAHDVAIRSLGFLPGSNRLFTSGADGTLKIWSASTPSPIQSPFRGFLQRMLTDSFGLQRWTHHVSTLIGVGDQDHIITTEDGYYAASPGALRHLALSQGGEVFDFESFDLYMNRPDVVLQRLGFASSTQLSLLQTAHHKRLKKEGMEDSFVRHATVKQPSLEITEAPPAATDKETLSLKLSAVAQNAPLKRLHLRVNSVPEPGWDGLLDSAAQWQGEVTVGLTPGTNRIQLQVEDHQGVRSELKSLVVNNTQPSQKPDLYLLAVGVSEYKDSTLNLNFARKDAQDLTQLFSTLQGGTFKQVHIKLISDAQAERDQIKTAAQAFFSSAKPWDQVILFFAGHGILDESLNYWFATYAIDANQPSVHGMAYDEIPQLLARSKARNRLILIDSCHSGEVDPDLDSLPDPDEEEDAFDEGGIKRHIKAFKTRSTSGSRIAKPYGLRNSHRLMQHLFTGLESDAGAVVLAAAGGVEYALESGRWSNGAFTYALREGFETGKADTNQNGVISVSELRNWLAHRVGKLTYNAQNPTVRSANPDLDFPLGRVLPKQELDTPASR</sequence>
<feature type="chain" id="PRO_5012616665" description="Peptidase C14 caspase domain-containing protein" evidence="2">
    <location>
        <begin position="25"/>
        <end position="1434"/>
    </location>
</feature>
<dbReference type="PROSITE" id="PS50082">
    <property type="entry name" value="WD_REPEATS_2"/>
    <property type="match status" value="1"/>
</dbReference>
<dbReference type="InterPro" id="IPR001680">
    <property type="entry name" value="WD40_rpt"/>
</dbReference>
<dbReference type="PROSITE" id="PS00018">
    <property type="entry name" value="EF_HAND_1"/>
    <property type="match status" value="1"/>
</dbReference>
<evidence type="ECO:0000256" key="2">
    <source>
        <dbReference type="SAM" id="SignalP"/>
    </source>
</evidence>
<protein>
    <recommendedName>
        <fullName evidence="3">Peptidase C14 caspase domain-containing protein</fullName>
    </recommendedName>
</protein>
<feature type="signal peptide" evidence="2">
    <location>
        <begin position="1"/>
        <end position="24"/>
    </location>
</feature>
<dbReference type="InterPro" id="IPR053299">
    <property type="entry name" value="ASTRA_WD_repeat"/>
</dbReference>
<dbReference type="PROSITE" id="PS50294">
    <property type="entry name" value="WD_REPEATS_REGION"/>
    <property type="match status" value="1"/>
</dbReference>
<keyword evidence="2" id="KW-0732">Signal</keyword>
<dbReference type="SUPFAM" id="SSF101908">
    <property type="entry name" value="Putative isomerase YbhE"/>
    <property type="match status" value="1"/>
</dbReference>
<keyword evidence="1" id="KW-0853">WD repeat</keyword>
<dbReference type="InterPro" id="IPR015943">
    <property type="entry name" value="WD40/YVTN_repeat-like_dom_sf"/>
</dbReference>
<dbReference type="Pfam" id="PF00656">
    <property type="entry name" value="Peptidase_C14"/>
    <property type="match status" value="1"/>
</dbReference>
<dbReference type="SUPFAM" id="SSF52129">
    <property type="entry name" value="Caspase-like"/>
    <property type="match status" value="1"/>
</dbReference>
<accession>A0A1S7LGK3</accession>
<dbReference type="InterPro" id="IPR029030">
    <property type="entry name" value="Caspase-like_dom_sf"/>
</dbReference>
<organism evidence="4">
    <name type="scientific">Magnetococcus massalia (strain MO-1)</name>
    <dbReference type="NCBI Taxonomy" id="451514"/>
    <lineage>
        <taxon>Bacteria</taxon>
        <taxon>Pseudomonadati</taxon>
        <taxon>Pseudomonadota</taxon>
        <taxon>Magnetococcia</taxon>
        <taxon>Magnetococcales</taxon>
        <taxon>Magnetococcaceae</taxon>
        <taxon>Magnetococcus</taxon>
    </lineage>
</organism>
<name>A0A1S7LGK3_MAGMO</name>
<dbReference type="Gene3D" id="2.130.10.10">
    <property type="entry name" value="YVTN repeat-like/Quinoprotein amine dehydrogenase"/>
    <property type="match status" value="3"/>
</dbReference>
<evidence type="ECO:0000259" key="3">
    <source>
        <dbReference type="Pfam" id="PF00656"/>
    </source>
</evidence>
<dbReference type="PANTHER" id="PTHR44156">
    <property type="entry name" value="SUPERNUMERARY LIMBS, ISOFORM B-RELATED"/>
    <property type="match status" value="1"/>
</dbReference>
<dbReference type="GO" id="GO:0006508">
    <property type="term" value="P:proteolysis"/>
    <property type="evidence" value="ECO:0007669"/>
    <property type="project" value="InterPro"/>
</dbReference>
<dbReference type="Pfam" id="PF00400">
    <property type="entry name" value="WD40"/>
    <property type="match status" value="1"/>
</dbReference>
<dbReference type="InterPro" id="IPR018247">
    <property type="entry name" value="EF_Hand_1_Ca_BS"/>
</dbReference>
<dbReference type="SUPFAM" id="SSF50998">
    <property type="entry name" value="Quinoprotein alcohol dehydrogenase-like"/>
    <property type="match status" value="1"/>
</dbReference>
<reference evidence="4" key="1">
    <citation type="submission" date="2015-04" db="EMBL/GenBank/DDBJ databases">
        <authorList>
            <person name="Syromyatnikov M.Y."/>
            <person name="Popov V.N."/>
        </authorList>
    </citation>
    <scope>NUCLEOTIDE SEQUENCE</scope>
    <source>
        <strain evidence="4">MO-1</strain>
    </source>
</reference>
<evidence type="ECO:0000313" key="4">
    <source>
        <dbReference type="EMBL" id="CRH04906.1"/>
    </source>
</evidence>
<proteinExistence type="predicted"/>
<dbReference type="SMART" id="SM00320">
    <property type="entry name" value="WD40"/>
    <property type="match status" value="4"/>
</dbReference>
<gene>
    <name evidence="4" type="ORF">MAGMO_0702</name>
</gene>
<dbReference type="Gene3D" id="3.40.50.1460">
    <property type="match status" value="1"/>
</dbReference>
<dbReference type="InterPro" id="IPR011047">
    <property type="entry name" value="Quinoprotein_ADH-like_sf"/>
</dbReference>
<feature type="repeat" description="WD" evidence="1">
    <location>
        <begin position="879"/>
        <end position="920"/>
    </location>
</feature>
<feature type="domain" description="Peptidase C14 caspase" evidence="3">
    <location>
        <begin position="1141"/>
        <end position="1413"/>
    </location>
</feature>
<dbReference type="InterPro" id="IPR011600">
    <property type="entry name" value="Pept_C14_caspase"/>
</dbReference>
<evidence type="ECO:0000256" key="1">
    <source>
        <dbReference type="PROSITE-ProRule" id="PRU00221"/>
    </source>
</evidence>